<dbReference type="STRING" id="27835.A0A0N4YB18"/>
<gene>
    <name evidence="1" type="ORF">NBR_LOCUS13629</name>
</gene>
<dbReference type="InterPro" id="IPR029033">
    <property type="entry name" value="His_PPase_superfam"/>
</dbReference>
<reference evidence="3" key="1">
    <citation type="submission" date="2017-02" db="UniProtKB">
        <authorList>
            <consortium name="WormBaseParasite"/>
        </authorList>
    </citation>
    <scope>IDENTIFICATION</scope>
</reference>
<protein>
    <submittedName>
        <fullName evidence="1 3">Uncharacterized protein</fullName>
    </submittedName>
</protein>
<evidence type="ECO:0000313" key="3">
    <source>
        <dbReference type="WBParaSite" id="NBR_0001362801-mRNA-1"/>
    </source>
</evidence>
<sequence>MELDETFSRLLLDCDAELDEPCSEGVLLLDKTDHSENEEDEHYHIFDESGWSTVLLTKHVTCNLMFVYGIWSAGYRAPLGIPYPNDENTRSKWPRGWNRPTEFGLNQMYEMGTWMRRRYVVQEKAISPVYDNGRWIINGQMDHWEIGIQLQFLCRKPIRIRDLTKKSDQRKGGRPGVLLTSRGIQSLTARPTVVRESHYVSGPPDLR</sequence>
<dbReference type="SUPFAM" id="SSF53254">
    <property type="entry name" value="Phosphoglycerate mutase-like"/>
    <property type="match status" value="1"/>
</dbReference>
<dbReference type="EMBL" id="UYSL01021099">
    <property type="protein sequence ID" value="VDL77218.1"/>
    <property type="molecule type" value="Genomic_DNA"/>
</dbReference>
<proteinExistence type="predicted"/>
<reference evidence="1 2" key="2">
    <citation type="submission" date="2018-11" db="EMBL/GenBank/DDBJ databases">
        <authorList>
            <consortium name="Pathogen Informatics"/>
        </authorList>
    </citation>
    <scope>NUCLEOTIDE SEQUENCE [LARGE SCALE GENOMIC DNA]</scope>
</reference>
<keyword evidence="2" id="KW-1185">Reference proteome</keyword>
<dbReference type="WBParaSite" id="NBR_0001362801-mRNA-1">
    <property type="protein sequence ID" value="NBR_0001362801-mRNA-1"/>
    <property type="gene ID" value="NBR_0001362801"/>
</dbReference>
<accession>A0A0N4YB18</accession>
<dbReference type="Proteomes" id="UP000271162">
    <property type="component" value="Unassembled WGS sequence"/>
</dbReference>
<dbReference type="AlphaFoldDB" id="A0A0N4YB18"/>
<evidence type="ECO:0000313" key="1">
    <source>
        <dbReference type="EMBL" id="VDL77218.1"/>
    </source>
</evidence>
<evidence type="ECO:0000313" key="2">
    <source>
        <dbReference type="Proteomes" id="UP000271162"/>
    </source>
</evidence>
<dbReference type="GO" id="GO:0016791">
    <property type="term" value="F:phosphatase activity"/>
    <property type="evidence" value="ECO:0007669"/>
    <property type="project" value="UniProtKB-ARBA"/>
</dbReference>
<dbReference type="Gene3D" id="3.40.50.1240">
    <property type="entry name" value="Phosphoglycerate mutase-like"/>
    <property type="match status" value="1"/>
</dbReference>
<organism evidence="3">
    <name type="scientific">Nippostrongylus brasiliensis</name>
    <name type="common">Rat hookworm</name>
    <dbReference type="NCBI Taxonomy" id="27835"/>
    <lineage>
        <taxon>Eukaryota</taxon>
        <taxon>Metazoa</taxon>
        <taxon>Ecdysozoa</taxon>
        <taxon>Nematoda</taxon>
        <taxon>Chromadorea</taxon>
        <taxon>Rhabditida</taxon>
        <taxon>Rhabditina</taxon>
        <taxon>Rhabditomorpha</taxon>
        <taxon>Strongyloidea</taxon>
        <taxon>Heligmosomidae</taxon>
        <taxon>Nippostrongylus</taxon>
    </lineage>
</organism>
<name>A0A0N4YB18_NIPBR</name>